<comment type="caution">
    <text evidence="9">Lacks conserved residue(s) required for the propagation of feature annotation.</text>
</comment>
<reference evidence="14" key="4">
    <citation type="submission" date="2025-09" db="UniProtKB">
        <authorList>
            <consortium name="Ensembl"/>
        </authorList>
    </citation>
    <scope>IDENTIFICATION</scope>
</reference>
<dbReference type="OMA" id="SIFHIAY"/>
<dbReference type="PANTHER" id="PTHR12120">
    <property type="entry name" value="TNFR-CYS DOMAIN-CONTAINING PROTEIN"/>
    <property type="match status" value="1"/>
</dbReference>
<evidence type="ECO:0000259" key="13">
    <source>
        <dbReference type="PROSITE" id="PS50050"/>
    </source>
</evidence>
<dbReference type="InterPro" id="IPR047526">
    <property type="entry name" value="TNR19/27/EDAR"/>
</dbReference>
<feature type="compositionally biased region" description="Polar residues" evidence="10">
    <location>
        <begin position="209"/>
        <end position="223"/>
    </location>
</feature>
<dbReference type="PROSITE" id="PS00652">
    <property type="entry name" value="TNFR_NGFR_1"/>
    <property type="match status" value="1"/>
</dbReference>
<dbReference type="AlphaFoldDB" id="H2XY19"/>
<evidence type="ECO:0000256" key="11">
    <source>
        <dbReference type="SAM" id="Phobius"/>
    </source>
</evidence>
<keyword evidence="15" id="KW-1185">Reference proteome</keyword>
<feature type="transmembrane region" description="Helical" evidence="11">
    <location>
        <begin position="145"/>
        <end position="172"/>
    </location>
</feature>
<keyword evidence="7" id="KW-0675">Receptor</keyword>
<evidence type="ECO:0000256" key="9">
    <source>
        <dbReference type="PROSITE-ProRule" id="PRU00206"/>
    </source>
</evidence>
<dbReference type="GeneTree" id="ENSGT00940000153259"/>
<proteinExistence type="predicted"/>
<dbReference type="EMBL" id="EAAA01001764">
    <property type="status" value="NOT_ANNOTATED_CDS"/>
    <property type="molecule type" value="Genomic_DNA"/>
</dbReference>
<feature type="signal peptide" evidence="12">
    <location>
        <begin position="1"/>
        <end position="18"/>
    </location>
</feature>
<dbReference type="HOGENOM" id="CLU_1153885_0_0_1"/>
<dbReference type="GO" id="GO:0043123">
    <property type="term" value="P:positive regulation of canonical NF-kappaB signal transduction"/>
    <property type="evidence" value="ECO:0007669"/>
    <property type="project" value="InterPro"/>
</dbReference>
<evidence type="ECO:0000256" key="3">
    <source>
        <dbReference type="ARBA" id="ARBA00022737"/>
    </source>
</evidence>
<reference evidence="14" key="3">
    <citation type="submission" date="2025-08" db="UniProtKB">
        <authorList>
            <consortium name="Ensembl"/>
        </authorList>
    </citation>
    <scope>IDENTIFICATION</scope>
</reference>
<reference evidence="15" key="1">
    <citation type="journal article" date="2002" name="Science">
        <title>The draft genome of Ciona intestinalis: insights into chordate and vertebrate origins.</title>
        <authorList>
            <person name="Dehal P."/>
            <person name="Satou Y."/>
            <person name="Campbell R.K."/>
            <person name="Chapman J."/>
            <person name="Degnan B."/>
            <person name="De Tomaso A."/>
            <person name="Davidson B."/>
            <person name="Di Gregorio A."/>
            <person name="Gelpke M."/>
            <person name="Goodstein D.M."/>
            <person name="Harafuji N."/>
            <person name="Hastings K.E."/>
            <person name="Ho I."/>
            <person name="Hotta K."/>
            <person name="Huang W."/>
            <person name="Kawashima T."/>
            <person name="Lemaire P."/>
            <person name="Martinez D."/>
            <person name="Meinertzhagen I.A."/>
            <person name="Necula S."/>
            <person name="Nonaka M."/>
            <person name="Putnam N."/>
            <person name="Rash S."/>
            <person name="Saiga H."/>
            <person name="Satake M."/>
            <person name="Terry A."/>
            <person name="Yamada L."/>
            <person name="Wang H.G."/>
            <person name="Awazu S."/>
            <person name="Azumi K."/>
            <person name="Boore J."/>
            <person name="Branno M."/>
            <person name="Chin-Bow S."/>
            <person name="DeSantis R."/>
            <person name="Doyle S."/>
            <person name="Francino P."/>
            <person name="Keys D.N."/>
            <person name="Haga S."/>
            <person name="Hayashi H."/>
            <person name="Hino K."/>
            <person name="Imai K.S."/>
            <person name="Inaba K."/>
            <person name="Kano S."/>
            <person name="Kobayashi K."/>
            <person name="Kobayashi M."/>
            <person name="Lee B.I."/>
            <person name="Makabe K.W."/>
            <person name="Manohar C."/>
            <person name="Matassi G."/>
            <person name="Medina M."/>
            <person name="Mochizuki Y."/>
            <person name="Mount S."/>
            <person name="Morishita T."/>
            <person name="Miura S."/>
            <person name="Nakayama A."/>
            <person name="Nishizaka S."/>
            <person name="Nomoto H."/>
            <person name="Ohta F."/>
            <person name="Oishi K."/>
            <person name="Rigoutsos I."/>
            <person name="Sano M."/>
            <person name="Sasaki A."/>
            <person name="Sasakura Y."/>
            <person name="Shoguchi E."/>
            <person name="Shin-i T."/>
            <person name="Spagnuolo A."/>
            <person name="Stainier D."/>
            <person name="Suzuki M.M."/>
            <person name="Tassy O."/>
            <person name="Takatori N."/>
            <person name="Tokuoka M."/>
            <person name="Yagi K."/>
            <person name="Yoshizaki F."/>
            <person name="Wada S."/>
            <person name="Zhang C."/>
            <person name="Hyatt P.D."/>
            <person name="Larimer F."/>
            <person name="Detter C."/>
            <person name="Doggett N."/>
            <person name="Glavina T."/>
            <person name="Hawkins T."/>
            <person name="Richardson P."/>
            <person name="Lucas S."/>
            <person name="Kohara Y."/>
            <person name="Levine M."/>
            <person name="Satoh N."/>
            <person name="Rokhsar D.S."/>
        </authorList>
    </citation>
    <scope>NUCLEOTIDE SEQUENCE [LARGE SCALE GENOMIC DNA]</scope>
</reference>
<evidence type="ECO:0000256" key="6">
    <source>
        <dbReference type="ARBA" id="ARBA00023157"/>
    </source>
</evidence>
<keyword evidence="4 11" id="KW-1133">Transmembrane helix</keyword>
<evidence type="ECO:0000313" key="14">
    <source>
        <dbReference type="Ensembl" id="ENSCINP00000034553.1"/>
    </source>
</evidence>
<feature type="chain" id="PRO_5003577907" description="TNFR-Cys domain-containing protein" evidence="12">
    <location>
        <begin position="19"/>
        <end position="241"/>
    </location>
</feature>
<dbReference type="GO" id="GO:0038023">
    <property type="term" value="F:signaling receptor activity"/>
    <property type="evidence" value="ECO:0007669"/>
    <property type="project" value="InterPro"/>
</dbReference>
<evidence type="ECO:0000256" key="7">
    <source>
        <dbReference type="ARBA" id="ARBA00023170"/>
    </source>
</evidence>
<evidence type="ECO:0000256" key="10">
    <source>
        <dbReference type="SAM" id="MobiDB-lite"/>
    </source>
</evidence>
<name>H2XY19_CIOIN</name>
<evidence type="ECO:0000256" key="4">
    <source>
        <dbReference type="ARBA" id="ARBA00022989"/>
    </source>
</evidence>
<keyword evidence="8" id="KW-0325">Glycoprotein</keyword>
<keyword evidence="5 11" id="KW-0472">Membrane</keyword>
<feature type="domain" description="TNFR-Cys" evidence="13">
    <location>
        <begin position="65"/>
        <end position="105"/>
    </location>
</feature>
<dbReference type="STRING" id="7719.ENSCINP00000034553"/>
<feature type="region of interest" description="Disordered" evidence="10">
    <location>
        <begin position="209"/>
        <end position="241"/>
    </location>
</feature>
<accession>H2XY19</accession>
<evidence type="ECO:0000313" key="15">
    <source>
        <dbReference type="Proteomes" id="UP000008144"/>
    </source>
</evidence>
<dbReference type="GO" id="GO:0016020">
    <property type="term" value="C:membrane"/>
    <property type="evidence" value="ECO:0007669"/>
    <property type="project" value="UniProtKB-SubCell"/>
</dbReference>
<dbReference type="GO" id="GO:0046330">
    <property type="term" value="P:positive regulation of JNK cascade"/>
    <property type="evidence" value="ECO:0007669"/>
    <property type="project" value="InterPro"/>
</dbReference>
<organism evidence="14 15">
    <name type="scientific">Ciona intestinalis</name>
    <name type="common">Transparent sea squirt</name>
    <name type="synonym">Ascidia intestinalis</name>
    <dbReference type="NCBI Taxonomy" id="7719"/>
    <lineage>
        <taxon>Eukaryota</taxon>
        <taxon>Metazoa</taxon>
        <taxon>Chordata</taxon>
        <taxon>Tunicata</taxon>
        <taxon>Ascidiacea</taxon>
        <taxon>Phlebobranchia</taxon>
        <taxon>Cionidae</taxon>
        <taxon>Ciona</taxon>
    </lineage>
</organism>
<evidence type="ECO:0000256" key="5">
    <source>
        <dbReference type="ARBA" id="ARBA00023136"/>
    </source>
</evidence>
<evidence type="ECO:0000256" key="8">
    <source>
        <dbReference type="ARBA" id="ARBA00023180"/>
    </source>
</evidence>
<reference evidence="14" key="2">
    <citation type="journal article" date="2008" name="Genome Biol.">
        <title>Improved genome assembly and evidence-based global gene model set for the chordate Ciona intestinalis: new insight into intron and operon populations.</title>
        <authorList>
            <person name="Satou Y."/>
            <person name="Mineta K."/>
            <person name="Ogasawara M."/>
            <person name="Sasakura Y."/>
            <person name="Shoguchi E."/>
            <person name="Ueno K."/>
            <person name="Yamada L."/>
            <person name="Matsumoto J."/>
            <person name="Wasserscheid J."/>
            <person name="Dewar K."/>
            <person name="Wiley G.B."/>
            <person name="Macmil S.L."/>
            <person name="Roe B.A."/>
            <person name="Zeller R.W."/>
            <person name="Hastings K.E."/>
            <person name="Lemaire P."/>
            <person name="Lindquist E."/>
            <person name="Endo T."/>
            <person name="Hotta K."/>
            <person name="Inaba K."/>
        </authorList>
    </citation>
    <scope>NUCLEOTIDE SEQUENCE [LARGE SCALE GENOMIC DNA]</scope>
    <source>
        <strain evidence="14">wild type</strain>
    </source>
</reference>
<keyword evidence="2 11" id="KW-0812">Transmembrane</keyword>
<dbReference type="Proteomes" id="UP000008144">
    <property type="component" value="Chromosome 3"/>
</dbReference>
<dbReference type="Ensembl" id="ENSCINT00000037056.1">
    <property type="protein sequence ID" value="ENSCINP00000034553.1"/>
    <property type="gene ID" value="ENSCING00000019827.1"/>
</dbReference>
<dbReference type="InterPro" id="IPR001368">
    <property type="entry name" value="TNFR/NGFR_Cys_rich_reg"/>
</dbReference>
<sequence length="241" mass="26811">MNFSICVLLISIFHIAYGDEECVGEHEYVDKMGSCQQCEMCPPGYQPGKYHCGYGSKDIDYKCVACDSGTFSIATDYKLCVTCHPCRIWNRSTAQVCTSTSNARCGSCYTHFFRPLKSDGDFDDECHTCKPNSKKPECLNKENGWMSTGIIVIGVIAILFFILTLIVCVLYIRGRNNRATKPNEDAESNTTRIGSGLIRMLTGRCSHDTITSSSQTPLTTPDSQDIFAEKPRSQVNSPRMN</sequence>
<evidence type="ECO:0000256" key="1">
    <source>
        <dbReference type="ARBA" id="ARBA00004167"/>
    </source>
</evidence>
<keyword evidence="6" id="KW-1015">Disulfide bond</keyword>
<feature type="repeat" description="TNFR-Cys" evidence="9">
    <location>
        <begin position="65"/>
        <end position="105"/>
    </location>
</feature>
<evidence type="ECO:0000256" key="12">
    <source>
        <dbReference type="SAM" id="SignalP"/>
    </source>
</evidence>
<protein>
    <recommendedName>
        <fullName evidence="13">TNFR-Cys domain-containing protein</fullName>
    </recommendedName>
</protein>
<keyword evidence="3" id="KW-0677">Repeat</keyword>
<dbReference type="Gene3D" id="2.10.50.10">
    <property type="entry name" value="Tumor Necrosis Factor Receptor, subunit A, domain 2"/>
    <property type="match status" value="1"/>
</dbReference>
<dbReference type="PROSITE" id="PS50050">
    <property type="entry name" value="TNFR_NGFR_2"/>
    <property type="match status" value="1"/>
</dbReference>
<keyword evidence="12" id="KW-0732">Signal</keyword>
<evidence type="ECO:0000256" key="2">
    <source>
        <dbReference type="ARBA" id="ARBA00022692"/>
    </source>
</evidence>
<dbReference type="PANTHER" id="PTHR12120:SF10">
    <property type="entry name" value="TNFR-CYS DOMAIN-CONTAINING PROTEIN"/>
    <property type="match status" value="1"/>
</dbReference>
<dbReference type="InParanoid" id="H2XY19"/>
<comment type="subcellular location">
    <subcellularLocation>
        <location evidence="1">Membrane</location>
        <topology evidence="1">Single-pass membrane protein</topology>
    </subcellularLocation>
</comment>